<dbReference type="EMBL" id="BAABHS010000016">
    <property type="protein sequence ID" value="GAA4973758.1"/>
    <property type="molecule type" value="Genomic_DNA"/>
</dbReference>
<dbReference type="Proteomes" id="UP001500466">
    <property type="component" value="Unassembled WGS sequence"/>
</dbReference>
<protein>
    <submittedName>
        <fullName evidence="2">DUF4166 domain-containing protein</fullName>
    </submittedName>
</protein>
<feature type="domain" description="DUF4166" evidence="1">
    <location>
        <begin position="27"/>
        <end position="216"/>
    </location>
</feature>
<evidence type="ECO:0000313" key="3">
    <source>
        <dbReference type="Proteomes" id="UP001500466"/>
    </source>
</evidence>
<name>A0ABP9HLX8_9ACTN</name>
<proteinExistence type="predicted"/>
<keyword evidence="3" id="KW-1185">Reference proteome</keyword>
<evidence type="ECO:0000259" key="1">
    <source>
        <dbReference type="Pfam" id="PF13761"/>
    </source>
</evidence>
<dbReference type="InterPro" id="IPR025311">
    <property type="entry name" value="DUF4166"/>
</dbReference>
<evidence type="ECO:0000313" key="2">
    <source>
        <dbReference type="EMBL" id="GAA4973758.1"/>
    </source>
</evidence>
<organism evidence="2 3">
    <name type="scientific">Yinghuangia aomiensis</name>
    <dbReference type="NCBI Taxonomy" id="676205"/>
    <lineage>
        <taxon>Bacteria</taxon>
        <taxon>Bacillati</taxon>
        <taxon>Actinomycetota</taxon>
        <taxon>Actinomycetes</taxon>
        <taxon>Kitasatosporales</taxon>
        <taxon>Streptomycetaceae</taxon>
        <taxon>Yinghuangia</taxon>
    </lineage>
</organism>
<sequence length="241" mass="26873">MSTLVPVRRPAAVSMFARALGRDFGRLHPELRRRFGVGLDAGEACVGTGTMRRIWQGTPRTRLLLAPFLAVGDRRNILLAEAGTDVPFRIENYPYVDGFGRESVSFVRTFGLPRRTRRFDATMVYSEERGGVVDYLGTHQHLAVDLHFSATPTGGLEIRSGAYRLYEGLLGIRLPRPLVGQALVRESFDDATGRFRIKVRVTNPLLGPLFGYEGTFAASYLDLGHMPVPANVKPRREEIRS</sequence>
<comment type="caution">
    <text evidence="2">The sequence shown here is derived from an EMBL/GenBank/DDBJ whole genome shotgun (WGS) entry which is preliminary data.</text>
</comment>
<dbReference type="Pfam" id="PF13761">
    <property type="entry name" value="DUF4166"/>
    <property type="match status" value="1"/>
</dbReference>
<accession>A0ABP9HLX8</accession>
<reference evidence="3" key="1">
    <citation type="journal article" date="2019" name="Int. J. Syst. Evol. Microbiol.">
        <title>The Global Catalogue of Microorganisms (GCM) 10K type strain sequencing project: providing services to taxonomists for standard genome sequencing and annotation.</title>
        <authorList>
            <consortium name="The Broad Institute Genomics Platform"/>
            <consortium name="The Broad Institute Genome Sequencing Center for Infectious Disease"/>
            <person name="Wu L."/>
            <person name="Ma J."/>
        </authorList>
    </citation>
    <scope>NUCLEOTIDE SEQUENCE [LARGE SCALE GENOMIC DNA]</scope>
    <source>
        <strain evidence="3">JCM 17986</strain>
    </source>
</reference>
<gene>
    <name evidence="2" type="ORF">GCM10023205_45320</name>
</gene>